<protein>
    <recommendedName>
        <fullName evidence="6">TVP38/TMEM64 family membrane protein</fullName>
    </recommendedName>
</protein>
<feature type="transmembrane region" description="Helical" evidence="6">
    <location>
        <begin position="123"/>
        <end position="141"/>
    </location>
</feature>
<sequence length="243" mass="28042">MLCIGVLALVVLVFYLYQKGEWWEIAHYYRSLLSHKRLSEFIASFGPFAALIFVIIQAFQVMAAPIPGEMTGFVGGFLFGKVWGIVLSTIGLTIGSLLAFGVAKRFGMRIVERVVKKRYIAKFNFFVTHKGLYITFIMFLLPGFPKDALCYFLGLTRLRFLDFALMNVFGRLPGTMMLTLQGNAVREGKYQTFFWLLAVTVILIILLYFTRNYIIGFVRQMVRSIVRSVIRRKKKKRRKARRT</sequence>
<name>A0A971M6R2_9BACT</name>
<gene>
    <name evidence="8" type="ORF">GXY80_15840</name>
</gene>
<keyword evidence="3 6" id="KW-0812">Transmembrane</keyword>
<evidence type="ECO:0000259" key="7">
    <source>
        <dbReference type="Pfam" id="PF09335"/>
    </source>
</evidence>
<evidence type="ECO:0000256" key="4">
    <source>
        <dbReference type="ARBA" id="ARBA00022989"/>
    </source>
</evidence>
<dbReference type="GO" id="GO:0005886">
    <property type="term" value="C:plasma membrane"/>
    <property type="evidence" value="ECO:0007669"/>
    <property type="project" value="UniProtKB-SubCell"/>
</dbReference>
<dbReference type="PANTHER" id="PTHR12677:SF59">
    <property type="entry name" value="GOLGI APPARATUS MEMBRANE PROTEIN TVP38-RELATED"/>
    <property type="match status" value="1"/>
</dbReference>
<feature type="transmembrane region" description="Helical" evidence="6">
    <location>
        <begin position="190"/>
        <end position="209"/>
    </location>
</feature>
<dbReference type="Proteomes" id="UP000777265">
    <property type="component" value="Unassembled WGS sequence"/>
</dbReference>
<accession>A0A971M6R2</accession>
<reference evidence="8" key="1">
    <citation type="journal article" date="2020" name="Biotechnol. Biofuels">
        <title>New insights from the biogas microbiome by comprehensive genome-resolved metagenomics of nearly 1600 species originating from multiple anaerobic digesters.</title>
        <authorList>
            <person name="Campanaro S."/>
            <person name="Treu L."/>
            <person name="Rodriguez-R L.M."/>
            <person name="Kovalovszki A."/>
            <person name="Ziels R.M."/>
            <person name="Maus I."/>
            <person name="Zhu X."/>
            <person name="Kougias P.G."/>
            <person name="Basile A."/>
            <person name="Luo G."/>
            <person name="Schluter A."/>
            <person name="Konstantinidis K.T."/>
            <person name="Angelidaki I."/>
        </authorList>
    </citation>
    <scope>NUCLEOTIDE SEQUENCE</scope>
    <source>
        <strain evidence="8">AS06rmzACSIP_7</strain>
    </source>
</reference>
<comment type="subcellular location">
    <subcellularLocation>
        <location evidence="1 6">Cell membrane</location>
        <topology evidence="1 6">Multi-pass membrane protein</topology>
    </subcellularLocation>
</comment>
<organism evidence="8 9">
    <name type="scientific">Syntrophorhabdus aromaticivorans</name>
    <dbReference type="NCBI Taxonomy" id="328301"/>
    <lineage>
        <taxon>Bacteria</taxon>
        <taxon>Pseudomonadati</taxon>
        <taxon>Thermodesulfobacteriota</taxon>
        <taxon>Syntrophorhabdia</taxon>
        <taxon>Syntrophorhabdales</taxon>
        <taxon>Syntrophorhabdaceae</taxon>
        <taxon>Syntrophorhabdus</taxon>
    </lineage>
</organism>
<dbReference type="PANTHER" id="PTHR12677">
    <property type="entry name" value="GOLGI APPARATUS MEMBRANE PROTEIN TVP38-RELATED"/>
    <property type="match status" value="1"/>
</dbReference>
<evidence type="ECO:0000313" key="9">
    <source>
        <dbReference type="Proteomes" id="UP000777265"/>
    </source>
</evidence>
<keyword evidence="4 6" id="KW-1133">Transmembrane helix</keyword>
<comment type="similarity">
    <text evidence="6">Belongs to the TVP38/TMEM64 family.</text>
</comment>
<dbReference type="EMBL" id="JAAYEE010000320">
    <property type="protein sequence ID" value="NLW36925.1"/>
    <property type="molecule type" value="Genomic_DNA"/>
</dbReference>
<comment type="caution">
    <text evidence="6">Lacks conserved residue(s) required for the propagation of feature annotation.</text>
</comment>
<evidence type="ECO:0000256" key="1">
    <source>
        <dbReference type="ARBA" id="ARBA00004651"/>
    </source>
</evidence>
<dbReference type="AlphaFoldDB" id="A0A971M6R2"/>
<evidence type="ECO:0000313" key="8">
    <source>
        <dbReference type="EMBL" id="NLW36925.1"/>
    </source>
</evidence>
<comment type="caution">
    <text evidence="8">The sequence shown here is derived from an EMBL/GenBank/DDBJ whole genome shotgun (WGS) entry which is preliminary data.</text>
</comment>
<reference evidence="8" key="2">
    <citation type="submission" date="2020-01" db="EMBL/GenBank/DDBJ databases">
        <authorList>
            <person name="Campanaro S."/>
        </authorList>
    </citation>
    <scope>NUCLEOTIDE SEQUENCE</scope>
    <source>
        <strain evidence="8">AS06rmzACSIP_7</strain>
    </source>
</reference>
<proteinExistence type="inferred from homology"/>
<keyword evidence="5 6" id="KW-0472">Membrane</keyword>
<dbReference type="InterPro" id="IPR032816">
    <property type="entry name" value="VTT_dom"/>
</dbReference>
<feature type="transmembrane region" description="Helical" evidence="6">
    <location>
        <begin position="78"/>
        <end position="103"/>
    </location>
</feature>
<evidence type="ECO:0000256" key="6">
    <source>
        <dbReference type="RuleBase" id="RU366058"/>
    </source>
</evidence>
<evidence type="ECO:0000256" key="3">
    <source>
        <dbReference type="ARBA" id="ARBA00022692"/>
    </source>
</evidence>
<evidence type="ECO:0000256" key="2">
    <source>
        <dbReference type="ARBA" id="ARBA00022475"/>
    </source>
</evidence>
<feature type="domain" description="VTT" evidence="7">
    <location>
        <begin position="66"/>
        <end position="182"/>
    </location>
</feature>
<keyword evidence="2 6" id="KW-1003">Cell membrane</keyword>
<dbReference type="InterPro" id="IPR015414">
    <property type="entry name" value="TMEM64"/>
</dbReference>
<feature type="transmembrane region" description="Helical" evidence="6">
    <location>
        <begin position="42"/>
        <end position="66"/>
    </location>
</feature>
<evidence type="ECO:0000256" key="5">
    <source>
        <dbReference type="ARBA" id="ARBA00023136"/>
    </source>
</evidence>
<dbReference type="Pfam" id="PF09335">
    <property type="entry name" value="VTT_dom"/>
    <property type="match status" value="1"/>
</dbReference>